<accession>A0A5C6CG61</accession>
<reference evidence="2 3" key="1">
    <citation type="submission" date="2019-02" db="EMBL/GenBank/DDBJ databases">
        <title>Deep-cultivation of Planctomycetes and their phenomic and genomic characterization uncovers novel biology.</title>
        <authorList>
            <person name="Wiegand S."/>
            <person name="Jogler M."/>
            <person name="Boedeker C."/>
            <person name="Pinto D."/>
            <person name="Vollmers J."/>
            <person name="Rivas-Marin E."/>
            <person name="Kohn T."/>
            <person name="Peeters S.H."/>
            <person name="Heuer A."/>
            <person name="Rast P."/>
            <person name="Oberbeckmann S."/>
            <person name="Bunk B."/>
            <person name="Jeske O."/>
            <person name="Meyerdierks A."/>
            <person name="Storesund J.E."/>
            <person name="Kallscheuer N."/>
            <person name="Luecker S."/>
            <person name="Lage O.M."/>
            <person name="Pohl T."/>
            <person name="Merkel B.J."/>
            <person name="Hornburger P."/>
            <person name="Mueller R.-W."/>
            <person name="Bruemmer F."/>
            <person name="Labrenz M."/>
            <person name="Spormann A.M."/>
            <person name="Op Den Camp H."/>
            <person name="Overmann J."/>
            <person name="Amann R."/>
            <person name="Jetten M.S.M."/>
            <person name="Mascher T."/>
            <person name="Medema M.H."/>
            <person name="Devos D.P."/>
            <person name="Kaster A.-K."/>
            <person name="Ovreas L."/>
            <person name="Rohde M."/>
            <person name="Galperin M.Y."/>
            <person name="Jogler C."/>
        </authorList>
    </citation>
    <scope>NUCLEOTIDE SEQUENCE [LARGE SCALE GENOMIC DNA]</scope>
    <source>
        <strain evidence="2 3">Pla52o</strain>
    </source>
</reference>
<dbReference type="EMBL" id="SJPT01000005">
    <property type="protein sequence ID" value="TWU22226.1"/>
    <property type="molecule type" value="Genomic_DNA"/>
</dbReference>
<name>A0A5C6CG61_9BACT</name>
<proteinExistence type="predicted"/>
<dbReference type="Pfam" id="PF05150">
    <property type="entry name" value="Legionella_OMP"/>
    <property type="match status" value="1"/>
</dbReference>
<evidence type="ECO:0000313" key="3">
    <source>
        <dbReference type="Proteomes" id="UP000316304"/>
    </source>
</evidence>
<evidence type="ECO:0008006" key="4">
    <source>
        <dbReference type="Google" id="ProtNLM"/>
    </source>
</evidence>
<dbReference type="InterPro" id="IPR007825">
    <property type="entry name" value="Major_OMP_Legionella"/>
</dbReference>
<feature type="region of interest" description="Disordered" evidence="1">
    <location>
        <begin position="1"/>
        <end position="20"/>
    </location>
</feature>
<sequence>MTGAPSAQAGGGLHSEHDAHDHSASYSTNFGSNCDEIGKFCDNGCQTCQSDNGCGCNPRQWYLGVEATFLAPLYDNGAAQFGLADTFGGTGVLFNSTHDKADELSGAPRITLGYGGKDGIGIQGRYWELDNGVSSFGFAPAITTGVNAGQPLGGSDSFNAYIVDLEATKEFSRGRWSLLGTFGARYAEYDRERTDSVFGVVNGDVFSLSSQQGSAFHGTGLTSSLAGLRPLKNHPCLSLYGSVRGSALFGQAESSVITHSSFSGPLSNAGSTNGAIGFDDETMFITELQAGLQWSRSVRSFNGRMFARAGFEYQFWNTKDQTAIAGSTSGTPGSSEGFALARGAGNDFDLIGFNISTGFAW</sequence>
<protein>
    <recommendedName>
        <fullName evidence="4">Legionella pneumophila major outer membrane protein</fullName>
    </recommendedName>
</protein>
<organism evidence="2 3">
    <name type="scientific">Novipirellula galeiformis</name>
    <dbReference type="NCBI Taxonomy" id="2528004"/>
    <lineage>
        <taxon>Bacteria</taxon>
        <taxon>Pseudomonadati</taxon>
        <taxon>Planctomycetota</taxon>
        <taxon>Planctomycetia</taxon>
        <taxon>Pirellulales</taxon>
        <taxon>Pirellulaceae</taxon>
        <taxon>Novipirellula</taxon>
    </lineage>
</organism>
<keyword evidence="3" id="KW-1185">Reference proteome</keyword>
<dbReference type="Proteomes" id="UP000316304">
    <property type="component" value="Unassembled WGS sequence"/>
</dbReference>
<comment type="caution">
    <text evidence="2">The sequence shown here is derived from an EMBL/GenBank/DDBJ whole genome shotgun (WGS) entry which is preliminary data.</text>
</comment>
<evidence type="ECO:0000313" key="2">
    <source>
        <dbReference type="EMBL" id="TWU22226.1"/>
    </source>
</evidence>
<dbReference type="AlphaFoldDB" id="A0A5C6CG61"/>
<gene>
    <name evidence="2" type="ORF">Pla52o_32820</name>
</gene>
<evidence type="ECO:0000256" key="1">
    <source>
        <dbReference type="SAM" id="MobiDB-lite"/>
    </source>
</evidence>